<sequence>MDLSTSMIATAILEDFSLWNYQKKEEEVTDMVTASNAELSFRHVALAITLLATSPSARAACYGPVYSTHWTESGNNCHDDYGSAPGKGHAVALPNGHFGIDYWPSDCGDVHTCESPSFQYCTNIANYPQTTCGNQMCVKRQDTGAMQTVKVTDVCPSNHPDRGHDCCNFDPDDGHTHTCNCVTGQDGYGPGIDISYDTWEILGGGDNFLVTFCDGDCSSVDESEWNAVDSK</sequence>
<dbReference type="AlphaFoldDB" id="A0AAE0L9K8"/>
<dbReference type="Proteomes" id="UP001190700">
    <property type="component" value="Unassembled WGS sequence"/>
</dbReference>
<evidence type="ECO:0000313" key="2">
    <source>
        <dbReference type="Proteomes" id="UP001190700"/>
    </source>
</evidence>
<organism evidence="1 2">
    <name type="scientific">Cymbomonas tetramitiformis</name>
    <dbReference type="NCBI Taxonomy" id="36881"/>
    <lineage>
        <taxon>Eukaryota</taxon>
        <taxon>Viridiplantae</taxon>
        <taxon>Chlorophyta</taxon>
        <taxon>Pyramimonadophyceae</taxon>
        <taxon>Pyramimonadales</taxon>
        <taxon>Pyramimonadaceae</taxon>
        <taxon>Cymbomonas</taxon>
    </lineage>
</organism>
<proteinExistence type="predicted"/>
<protein>
    <submittedName>
        <fullName evidence="1">Uncharacterized protein</fullName>
    </submittedName>
</protein>
<comment type="caution">
    <text evidence="1">The sequence shown here is derived from an EMBL/GenBank/DDBJ whole genome shotgun (WGS) entry which is preliminary data.</text>
</comment>
<dbReference type="EMBL" id="LGRX02006315">
    <property type="protein sequence ID" value="KAK3276932.1"/>
    <property type="molecule type" value="Genomic_DNA"/>
</dbReference>
<name>A0AAE0L9K8_9CHLO</name>
<reference evidence="1 2" key="1">
    <citation type="journal article" date="2015" name="Genome Biol. Evol.">
        <title>Comparative Genomics of a Bacterivorous Green Alga Reveals Evolutionary Causalities and Consequences of Phago-Mixotrophic Mode of Nutrition.</title>
        <authorList>
            <person name="Burns J.A."/>
            <person name="Paasch A."/>
            <person name="Narechania A."/>
            <person name="Kim E."/>
        </authorList>
    </citation>
    <scope>NUCLEOTIDE SEQUENCE [LARGE SCALE GENOMIC DNA]</scope>
    <source>
        <strain evidence="1 2">PLY_AMNH</strain>
    </source>
</reference>
<accession>A0AAE0L9K8</accession>
<evidence type="ECO:0000313" key="1">
    <source>
        <dbReference type="EMBL" id="KAK3276932.1"/>
    </source>
</evidence>
<gene>
    <name evidence="1" type="ORF">CYMTET_15036</name>
</gene>
<keyword evidence="2" id="KW-1185">Reference proteome</keyword>